<evidence type="ECO:0000313" key="12">
    <source>
        <dbReference type="Proteomes" id="UP001595840"/>
    </source>
</evidence>
<dbReference type="SUPFAM" id="SSF101821">
    <property type="entry name" value="Aminopeptidase/glucanase lid domain"/>
    <property type="match status" value="1"/>
</dbReference>
<name>A0ABV8V829_9GAMM</name>
<keyword evidence="5 9" id="KW-0479">Metal-binding</keyword>
<comment type="cofactor">
    <cofactor evidence="1 10">
        <name>Zn(2+)</name>
        <dbReference type="ChEBI" id="CHEBI:29105"/>
    </cofactor>
</comment>
<dbReference type="Proteomes" id="UP001595840">
    <property type="component" value="Unassembled WGS sequence"/>
</dbReference>
<accession>A0ABV8V829</accession>
<dbReference type="Gene3D" id="3.40.630.10">
    <property type="entry name" value="Zn peptidases"/>
    <property type="match status" value="1"/>
</dbReference>
<evidence type="ECO:0000256" key="2">
    <source>
        <dbReference type="ARBA" id="ARBA00008290"/>
    </source>
</evidence>
<dbReference type="SUPFAM" id="SSF53187">
    <property type="entry name" value="Zn-dependent exopeptidases"/>
    <property type="match status" value="1"/>
</dbReference>
<protein>
    <recommendedName>
        <fullName evidence="10">M18 family aminopeptidase</fullName>
        <ecNumber evidence="10">3.4.11.-</ecNumber>
    </recommendedName>
</protein>
<keyword evidence="7 9" id="KW-0862">Zinc</keyword>
<dbReference type="EC" id="3.4.11.-" evidence="10"/>
<proteinExistence type="inferred from homology"/>
<evidence type="ECO:0000256" key="6">
    <source>
        <dbReference type="ARBA" id="ARBA00022801"/>
    </source>
</evidence>
<evidence type="ECO:0000256" key="10">
    <source>
        <dbReference type="RuleBase" id="RU004387"/>
    </source>
</evidence>
<evidence type="ECO:0000256" key="1">
    <source>
        <dbReference type="ARBA" id="ARBA00001947"/>
    </source>
</evidence>
<dbReference type="PRINTS" id="PR00932">
    <property type="entry name" value="AMINO1PTASE"/>
</dbReference>
<keyword evidence="3 9" id="KW-0031">Aminopeptidase</keyword>
<dbReference type="Gene3D" id="2.30.250.10">
    <property type="entry name" value="Aminopeptidase i, Domain 2"/>
    <property type="match status" value="1"/>
</dbReference>
<evidence type="ECO:0000256" key="5">
    <source>
        <dbReference type="ARBA" id="ARBA00022723"/>
    </source>
</evidence>
<dbReference type="Pfam" id="PF02127">
    <property type="entry name" value="Peptidase_M18"/>
    <property type="match status" value="1"/>
</dbReference>
<dbReference type="InterPro" id="IPR001948">
    <property type="entry name" value="Peptidase_M18"/>
</dbReference>
<keyword evidence="4 9" id="KW-0645">Protease</keyword>
<dbReference type="GO" id="GO:0004177">
    <property type="term" value="F:aminopeptidase activity"/>
    <property type="evidence" value="ECO:0007669"/>
    <property type="project" value="UniProtKB-KW"/>
</dbReference>
<dbReference type="RefSeq" id="WP_290262798.1">
    <property type="nucleotide sequence ID" value="NZ_JAUFQG010000004.1"/>
</dbReference>
<sequence>MSNLAVITKLIDFLKSSPTPFHAVDSMKKRLLSAGFCELKEGDAWQFEVGGKYFITRNNSSIIAYIHGKQIAEQGIHMVGAHTDSPCLKVKPNPVVNSQSYLQLGVEVYGGVLLAPWFDRDLSLAGRVNYLDSQGSRRSALVDFKKPIAIVPSLAIHLDREVNKSRSINPQTDIPPVLAQLASAEAGFDFKALLAGQLAAEGVADCASVLDYELSFYDTQPAALVGLQEQFFVGARLDNLLSCFVGLEAMLASGSDYAQILICNDHEEVGSLSACGAQGPMLRQFLERLIPDVELRNRVVDRSIMISADNAHGIHPNYADKHEQNHGPLLNKGPVIKVNANQRYATNSETSAYFRHLCQQVNAPVQAFVVRTDMACGSTIGPITAAEIGVKTLDVGMPTWGMHSIRETAGTTDMLDLIKVLQRHYSTR</sequence>
<dbReference type="PANTHER" id="PTHR28570:SF3">
    <property type="entry name" value="ASPARTYL AMINOPEPTIDASE"/>
    <property type="match status" value="1"/>
</dbReference>
<keyword evidence="8 9" id="KW-0482">Metalloprotease</keyword>
<evidence type="ECO:0000256" key="3">
    <source>
        <dbReference type="ARBA" id="ARBA00022438"/>
    </source>
</evidence>
<dbReference type="EMBL" id="JBHSCX010000021">
    <property type="protein sequence ID" value="MFC4364071.1"/>
    <property type="molecule type" value="Genomic_DNA"/>
</dbReference>
<gene>
    <name evidence="11" type="ORF">ACFOX3_17275</name>
</gene>
<evidence type="ECO:0000256" key="8">
    <source>
        <dbReference type="ARBA" id="ARBA00023049"/>
    </source>
</evidence>
<keyword evidence="6 9" id="KW-0378">Hydrolase</keyword>
<evidence type="ECO:0000256" key="4">
    <source>
        <dbReference type="ARBA" id="ARBA00022670"/>
    </source>
</evidence>
<organism evidence="11 12">
    <name type="scientific">Simiduia curdlanivorans</name>
    <dbReference type="NCBI Taxonomy" id="1492769"/>
    <lineage>
        <taxon>Bacteria</taxon>
        <taxon>Pseudomonadati</taxon>
        <taxon>Pseudomonadota</taxon>
        <taxon>Gammaproteobacteria</taxon>
        <taxon>Cellvibrionales</taxon>
        <taxon>Cellvibrionaceae</taxon>
        <taxon>Simiduia</taxon>
    </lineage>
</organism>
<comment type="similarity">
    <text evidence="2 9">Belongs to the peptidase M18 family.</text>
</comment>
<dbReference type="NCBIfam" id="NF002759">
    <property type="entry name" value="PRK02813.1"/>
    <property type="match status" value="1"/>
</dbReference>
<dbReference type="CDD" id="cd05658">
    <property type="entry name" value="M18_DAP"/>
    <property type="match status" value="1"/>
</dbReference>
<dbReference type="PANTHER" id="PTHR28570">
    <property type="entry name" value="ASPARTYL AMINOPEPTIDASE"/>
    <property type="match status" value="1"/>
</dbReference>
<evidence type="ECO:0000313" key="11">
    <source>
        <dbReference type="EMBL" id="MFC4364071.1"/>
    </source>
</evidence>
<evidence type="ECO:0000256" key="7">
    <source>
        <dbReference type="ARBA" id="ARBA00022833"/>
    </source>
</evidence>
<reference evidence="12" key="1">
    <citation type="journal article" date="2019" name="Int. J. Syst. Evol. Microbiol.">
        <title>The Global Catalogue of Microorganisms (GCM) 10K type strain sequencing project: providing services to taxonomists for standard genome sequencing and annotation.</title>
        <authorList>
            <consortium name="The Broad Institute Genomics Platform"/>
            <consortium name="The Broad Institute Genome Sequencing Center for Infectious Disease"/>
            <person name="Wu L."/>
            <person name="Ma J."/>
        </authorList>
    </citation>
    <scope>NUCLEOTIDE SEQUENCE [LARGE SCALE GENOMIC DNA]</scope>
    <source>
        <strain evidence="12">CECT 8570</strain>
    </source>
</reference>
<comment type="caution">
    <text evidence="11">The sequence shown here is derived from an EMBL/GenBank/DDBJ whole genome shotgun (WGS) entry which is preliminary data.</text>
</comment>
<dbReference type="InterPro" id="IPR023358">
    <property type="entry name" value="Peptidase_M18_dom2"/>
</dbReference>
<keyword evidence="12" id="KW-1185">Reference proteome</keyword>
<evidence type="ECO:0000256" key="9">
    <source>
        <dbReference type="RuleBase" id="RU004386"/>
    </source>
</evidence>